<dbReference type="GO" id="GO:0008270">
    <property type="term" value="F:zinc ion binding"/>
    <property type="evidence" value="ECO:0007669"/>
    <property type="project" value="InterPro"/>
</dbReference>
<evidence type="ECO:0000256" key="5">
    <source>
        <dbReference type="ARBA" id="ARBA00023242"/>
    </source>
</evidence>
<dbReference type="GO" id="GO:0005634">
    <property type="term" value="C:nucleus"/>
    <property type="evidence" value="ECO:0007669"/>
    <property type="project" value="UniProtKB-SubCell"/>
</dbReference>
<name>A0A2S4KX29_9HYPO</name>
<dbReference type="AlphaFoldDB" id="A0A2S4KX29"/>
<keyword evidence="8" id="KW-1185">Reference proteome</keyword>
<dbReference type="GO" id="GO:0000976">
    <property type="term" value="F:transcription cis-regulatory region binding"/>
    <property type="evidence" value="ECO:0007669"/>
    <property type="project" value="TreeGrafter"/>
</dbReference>
<evidence type="ECO:0000256" key="2">
    <source>
        <dbReference type="ARBA" id="ARBA00023015"/>
    </source>
</evidence>
<dbReference type="PROSITE" id="PS00463">
    <property type="entry name" value="ZN2_CY6_FUNGAL_1"/>
    <property type="match status" value="1"/>
</dbReference>
<dbReference type="SUPFAM" id="SSF57701">
    <property type="entry name" value="Zn2/Cys6 DNA-binding domain"/>
    <property type="match status" value="1"/>
</dbReference>
<accession>A0A2S4KX29</accession>
<protein>
    <recommendedName>
        <fullName evidence="6">Zn(2)-C6 fungal-type domain-containing protein</fullName>
    </recommendedName>
</protein>
<dbReference type="Gene3D" id="4.10.240.10">
    <property type="entry name" value="Zn(2)-C6 fungal-type DNA-binding domain"/>
    <property type="match status" value="1"/>
</dbReference>
<dbReference type="EMBL" id="PKSG01000490">
    <property type="protein sequence ID" value="POR34755.1"/>
    <property type="molecule type" value="Genomic_DNA"/>
</dbReference>
<dbReference type="InterPro" id="IPR051089">
    <property type="entry name" value="prtT"/>
</dbReference>
<keyword evidence="3" id="KW-0238">DNA-binding</keyword>
<evidence type="ECO:0000313" key="7">
    <source>
        <dbReference type="EMBL" id="POR34755.1"/>
    </source>
</evidence>
<dbReference type="Proteomes" id="UP000237481">
    <property type="component" value="Unassembled WGS sequence"/>
</dbReference>
<evidence type="ECO:0000256" key="1">
    <source>
        <dbReference type="ARBA" id="ARBA00004123"/>
    </source>
</evidence>
<sequence>MQATPKGPKACITCAKAKARCIPRTDGGGKCERCFRLKKDCFSRPPAPPRVKKRPKRSRVAELEKRLNELSSQFEGQPPAVAAASVPRPAAAKVAEKGELLNLEHLFPSPSSTGAESHETSAWSPEAMRPWDSPWPLPSEAGILLLQYHDIFAHLFPFVVVSKHLTAAELRVERPFLWKAVMLVSCIFDGARQAKLGEDMLAEIGKAAVVDGVKSLDLLQALELLVAWFHFALKSSQVTNLLFLARSMCVNLSSMSYGSEGEECKYGNLDHLRAYAGTYYLNTLVFTTNKRTDVLMNTSQLETCCKVLESNMEYPSDKYLVKLVKVQQLAQTISLTMAFDPAMPAMSLPLTMVVESFQDQLDTFRATLPACLEGNPTLQCHIAIAEVLLMDVAISDQHCTSSNMPLTDRLQLLWACVRSLRAFFKVRFAASDLDRPRFLTLIASDLAYTIITGIKLLTLRVPGWNVDHMGKELALDKILERQIQDLGDLITKRKSGLLSADRAGLEDPLERLLRLLRTAQELVALQLSGVTAQEIAHEIVQEMNSGMWQDLVNDSAVWTGTGEPALMNVL</sequence>
<comment type="caution">
    <text evidence="7">The sequence shown here is derived from an EMBL/GenBank/DDBJ whole genome shotgun (WGS) entry which is preliminary data.</text>
</comment>
<dbReference type="InterPro" id="IPR036864">
    <property type="entry name" value="Zn2-C6_fun-type_DNA-bd_sf"/>
</dbReference>
<organism evidence="7 8">
    <name type="scientific">Tolypocladium paradoxum</name>
    <dbReference type="NCBI Taxonomy" id="94208"/>
    <lineage>
        <taxon>Eukaryota</taxon>
        <taxon>Fungi</taxon>
        <taxon>Dikarya</taxon>
        <taxon>Ascomycota</taxon>
        <taxon>Pezizomycotina</taxon>
        <taxon>Sordariomycetes</taxon>
        <taxon>Hypocreomycetidae</taxon>
        <taxon>Hypocreales</taxon>
        <taxon>Ophiocordycipitaceae</taxon>
        <taxon>Tolypocladium</taxon>
    </lineage>
</organism>
<proteinExistence type="predicted"/>
<dbReference type="OrthoDB" id="1600564at2759"/>
<dbReference type="InterPro" id="IPR001138">
    <property type="entry name" value="Zn2Cys6_DnaBD"/>
</dbReference>
<comment type="subcellular location">
    <subcellularLocation>
        <location evidence="1">Nucleus</location>
    </subcellularLocation>
</comment>
<keyword evidence="4" id="KW-0804">Transcription</keyword>
<feature type="domain" description="Zn(2)-C6 fungal-type" evidence="6">
    <location>
        <begin position="10"/>
        <end position="41"/>
    </location>
</feature>
<evidence type="ECO:0000256" key="3">
    <source>
        <dbReference type="ARBA" id="ARBA00023125"/>
    </source>
</evidence>
<dbReference type="GO" id="GO:0000981">
    <property type="term" value="F:DNA-binding transcription factor activity, RNA polymerase II-specific"/>
    <property type="evidence" value="ECO:0007669"/>
    <property type="project" value="InterPro"/>
</dbReference>
<keyword evidence="2" id="KW-0805">Transcription regulation</keyword>
<dbReference type="PANTHER" id="PTHR31845">
    <property type="entry name" value="FINGER DOMAIN PROTEIN, PUTATIVE-RELATED"/>
    <property type="match status" value="1"/>
</dbReference>
<dbReference type="PANTHER" id="PTHR31845:SF10">
    <property type="entry name" value="ZN(II)2CYS6 TRANSCRIPTION FACTOR (EUROFUNG)"/>
    <property type="match status" value="1"/>
</dbReference>
<reference evidence="7 8" key="1">
    <citation type="submission" date="2018-01" db="EMBL/GenBank/DDBJ databases">
        <title>Harnessing the power of phylogenomics to disentangle the directionality and signatures of interkingdom host jumping in the parasitic fungal genus Tolypocladium.</title>
        <authorList>
            <person name="Quandt C.A."/>
            <person name="Patterson W."/>
            <person name="Spatafora J.W."/>
        </authorList>
    </citation>
    <scope>NUCLEOTIDE SEQUENCE [LARGE SCALE GENOMIC DNA]</scope>
    <source>
        <strain evidence="7 8">NRBC 100945</strain>
    </source>
</reference>
<evidence type="ECO:0000256" key="4">
    <source>
        <dbReference type="ARBA" id="ARBA00023163"/>
    </source>
</evidence>
<dbReference type="STRING" id="94208.A0A2S4KX29"/>
<keyword evidence="5" id="KW-0539">Nucleus</keyword>
<gene>
    <name evidence="7" type="ORF">TPAR_05051</name>
</gene>
<evidence type="ECO:0000313" key="8">
    <source>
        <dbReference type="Proteomes" id="UP000237481"/>
    </source>
</evidence>
<evidence type="ECO:0000259" key="6">
    <source>
        <dbReference type="PROSITE" id="PS00463"/>
    </source>
</evidence>